<dbReference type="AlphaFoldDB" id="A0A1V9F5J1"/>
<gene>
    <name evidence="2" type="ORF">A4R26_06850</name>
</gene>
<evidence type="ECO:0000256" key="1">
    <source>
        <dbReference type="SAM" id="MobiDB-lite"/>
    </source>
</evidence>
<feature type="compositionally biased region" description="Basic residues" evidence="1">
    <location>
        <begin position="86"/>
        <end position="100"/>
    </location>
</feature>
<keyword evidence="3" id="KW-1185">Reference proteome</keyword>
<accession>A0A1V9F5J1</accession>
<feature type="compositionally biased region" description="Polar residues" evidence="1">
    <location>
        <begin position="72"/>
        <end position="81"/>
    </location>
</feature>
<comment type="caution">
    <text evidence="2">The sequence shown here is derived from an EMBL/GenBank/DDBJ whole genome shotgun (WGS) entry which is preliminary data.</text>
</comment>
<feature type="region of interest" description="Disordered" evidence="1">
    <location>
        <begin position="52"/>
        <end position="116"/>
    </location>
</feature>
<proteinExistence type="predicted"/>
<evidence type="ECO:0000313" key="3">
    <source>
        <dbReference type="Proteomes" id="UP000192276"/>
    </source>
</evidence>
<organism evidence="2 3">
    <name type="scientific">Niastella populi</name>
    <dbReference type="NCBI Taxonomy" id="550983"/>
    <lineage>
        <taxon>Bacteria</taxon>
        <taxon>Pseudomonadati</taxon>
        <taxon>Bacteroidota</taxon>
        <taxon>Chitinophagia</taxon>
        <taxon>Chitinophagales</taxon>
        <taxon>Chitinophagaceae</taxon>
        <taxon>Niastella</taxon>
    </lineage>
</organism>
<dbReference type="EMBL" id="LWBP01000210">
    <property type="protein sequence ID" value="OQP53680.1"/>
    <property type="molecule type" value="Genomic_DNA"/>
</dbReference>
<dbReference type="Proteomes" id="UP000192276">
    <property type="component" value="Unassembled WGS sequence"/>
</dbReference>
<evidence type="ECO:0000313" key="2">
    <source>
        <dbReference type="EMBL" id="OQP53680.1"/>
    </source>
</evidence>
<name>A0A1V9F5J1_9BACT</name>
<reference evidence="3" key="1">
    <citation type="submission" date="2016-04" db="EMBL/GenBank/DDBJ databases">
        <authorList>
            <person name="Chen L."/>
            <person name="Zhuang W."/>
            <person name="Wang G."/>
        </authorList>
    </citation>
    <scope>NUCLEOTIDE SEQUENCE [LARGE SCALE GENOMIC DNA]</scope>
    <source>
        <strain evidence="3">208</strain>
    </source>
</reference>
<protein>
    <submittedName>
        <fullName evidence="2">Uncharacterized protein</fullName>
    </submittedName>
</protein>
<sequence>MINQLKTRQRLYDQKKYIIIVSNTEQPVDPIPFNMKLLIYAMALMALTGSSCKSKTETKTAPPVIEKPAPQNPSTLPSGNHQEPRKAHRHKKIPPGHAKKIHGEQSARNYAPGHSH</sequence>